<dbReference type="RefSeq" id="WP_252797328.1">
    <property type="nucleotide sequence ID" value="NZ_CP097118.1"/>
</dbReference>
<evidence type="ECO:0000313" key="4">
    <source>
        <dbReference type="Proteomes" id="UP001057025"/>
    </source>
</evidence>
<evidence type="ECO:0000313" key="3">
    <source>
        <dbReference type="EMBL" id="USS88039.1"/>
    </source>
</evidence>
<feature type="transmembrane region" description="Helical" evidence="2">
    <location>
        <begin position="68"/>
        <end position="84"/>
    </location>
</feature>
<evidence type="ECO:0000256" key="1">
    <source>
        <dbReference type="SAM" id="MobiDB-lite"/>
    </source>
</evidence>
<keyword evidence="4" id="KW-1185">Reference proteome</keyword>
<gene>
    <name evidence="3" type="ORF">M3M39_00700</name>
</gene>
<dbReference type="Proteomes" id="UP001057025">
    <property type="component" value="Chromosome"/>
</dbReference>
<feature type="region of interest" description="Disordered" evidence="1">
    <location>
        <begin position="206"/>
        <end position="259"/>
    </location>
</feature>
<dbReference type="EMBL" id="CP097118">
    <property type="protein sequence ID" value="USS88039.1"/>
    <property type="molecule type" value="Genomic_DNA"/>
</dbReference>
<keyword evidence="2" id="KW-1133">Transmembrane helix</keyword>
<sequence>MEYSKFKYMLYHLSNLFSSKGFLLAFAVLFFVLVAAVFWYDYRTNGPIFSGTLKQGQHGRKNNIRKEIWLAIIPLLLLVLFVGGKKGLAKVDPPSELIPSKQIKLATTGHVASIDGENGKVAIVTNDRHEDNPIIAKVNNRPVSPHDPLIVSYGGTHLTNKELLALNTGDQVKIMVHPFTWKYKNHAQFNGSKDAQKQLDLLNEGKVNGEVKKDKSKPKLKPTPKPTTGLTAGSPATTTTGTGMTSSNYGYDGTAGSTY</sequence>
<keyword evidence="2" id="KW-0812">Transmembrane</keyword>
<feature type="transmembrane region" description="Helical" evidence="2">
    <location>
        <begin position="21"/>
        <end position="40"/>
    </location>
</feature>
<organism evidence="3 4">
    <name type="scientific">Fructilactobacillus hinvesii</name>
    <dbReference type="NCBI Taxonomy" id="2940300"/>
    <lineage>
        <taxon>Bacteria</taxon>
        <taxon>Bacillati</taxon>
        <taxon>Bacillota</taxon>
        <taxon>Bacilli</taxon>
        <taxon>Lactobacillales</taxon>
        <taxon>Lactobacillaceae</taxon>
        <taxon>Fructilactobacillus</taxon>
    </lineage>
</organism>
<name>A0ABY5BWC7_9LACO</name>
<evidence type="ECO:0000256" key="2">
    <source>
        <dbReference type="SAM" id="Phobius"/>
    </source>
</evidence>
<protein>
    <submittedName>
        <fullName evidence="3">Uncharacterized protein</fullName>
    </submittedName>
</protein>
<keyword evidence="2" id="KW-0472">Membrane</keyword>
<proteinExistence type="predicted"/>
<accession>A0ABY5BWC7</accession>
<feature type="compositionally biased region" description="Low complexity" evidence="1">
    <location>
        <begin position="226"/>
        <end position="246"/>
    </location>
</feature>
<reference evidence="3" key="1">
    <citation type="submission" date="2022-05" db="EMBL/GenBank/DDBJ databases">
        <authorList>
            <person name="Oliphant S.A."/>
            <person name="Watson-Haigh N.S."/>
            <person name="Sumby K.M."/>
            <person name="Gardner J.M."/>
            <person name="Jiranek V."/>
        </authorList>
    </citation>
    <scope>NUCLEOTIDE SEQUENCE</scope>
    <source>
        <strain evidence="3">KI11_C11</strain>
    </source>
</reference>